<evidence type="ECO:0000256" key="1">
    <source>
        <dbReference type="SAM" id="Phobius"/>
    </source>
</evidence>
<name>A0ABQ9K9B1_HEVBR</name>
<proteinExistence type="predicted"/>
<reference evidence="2 3" key="1">
    <citation type="journal article" date="2023" name="Plant Biotechnol. J.">
        <title>Chromosome-level wild Hevea brasiliensis genome provides new tools for genomic-assisted breeding and valuable loci to elevate rubber yield.</title>
        <authorList>
            <person name="Cheng H."/>
            <person name="Song X."/>
            <person name="Hu Y."/>
            <person name="Wu T."/>
            <person name="Yang Q."/>
            <person name="An Z."/>
            <person name="Feng S."/>
            <person name="Deng Z."/>
            <person name="Wu W."/>
            <person name="Zeng X."/>
            <person name="Tu M."/>
            <person name="Wang X."/>
            <person name="Huang H."/>
        </authorList>
    </citation>
    <scope>NUCLEOTIDE SEQUENCE [LARGE SCALE GENOMIC DNA]</scope>
    <source>
        <strain evidence="2">MT/VB/25A 57/8</strain>
    </source>
</reference>
<dbReference type="PANTHER" id="PTHR31170">
    <property type="entry name" value="BNAC04G53230D PROTEIN"/>
    <property type="match status" value="1"/>
</dbReference>
<dbReference type="InterPro" id="IPR004158">
    <property type="entry name" value="DUF247_pln"/>
</dbReference>
<protein>
    <submittedName>
        <fullName evidence="2">Uncharacterized protein</fullName>
    </submittedName>
</protein>
<gene>
    <name evidence="2" type="ORF">P3X46_034444</name>
</gene>
<accession>A0ABQ9K9B1</accession>
<keyword evidence="1" id="KW-0472">Membrane</keyword>
<organism evidence="2 3">
    <name type="scientific">Hevea brasiliensis</name>
    <name type="common">Para rubber tree</name>
    <name type="synonym">Siphonia brasiliensis</name>
    <dbReference type="NCBI Taxonomy" id="3981"/>
    <lineage>
        <taxon>Eukaryota</taxon>
        <taxon>Viridiplantae</taxon>
        <taxon>Streptophyta</taxon>
        <taxon>Embryophyta</taxon>
        <taxon>Tracheophyta</taxon>
        <taxon>Spermatophyta</taxon>
        <taxon>Magnoliopsida</taxon>
        <taxon>eudicotyledons</taxon>
        <taxon>Gunneridae</taxon>
        <taxon>Pentapetalae</taxon>
        <taxon>rosids</taxon>
        <taxon>fabids</taxon>
        <taxon>Malpighiales</taxon>
        <taxon>Euphorbiaceae</taxon>
        <taxon>Crotonoideae</taxon>
        <taxon>Micrandreae</taxon>
        <taxon>Hevea</taxon>
    </lineage>
</organism>
<feature type="transmembrane region" description="Helical" evidence="1">
    <location>
        <begin position="401"/>
        <end position="425"/>
    </location>
</feature>
<dbReference type="Proteomes" id="UP001174677">
    <property type="component" value="Unassembled WGS sequence"/>
</dbReference>
<sequence>MSSEVNSTANEDCVTIDINEMLKKLESQVSSDSCIFKVPDELRSVNEKAYEPQMIAIGPYHHGKPRLIAMEKHKRRFLKSFLQRTCENDVSRYVQLLRRWEESARKCYAEPLHLSEDEFVEMMLLDGCFIIEFLCKLTKREGDPLFRLIHKLTRLKLDLLLLENQLPFFILWELLVMSNVISKPENNFIMMILKACKWYRPGPVYDPRLLYTSEEVKQFKNLLGLIHEHWQPSTKRMLAYSERKINERKTSTRCARELKEAGIGFKSVKGCNMFDIEFENGRIKIPKIRIEDKTECVLRNLIAYEQLTYSRRRRYFTDYMIFMDSLIDSAKDVEILCRQGIIENWMGDDETIAFLFNKMGEHVFHNRVLYADIEDKVDKHCKRKWNLQMAKLRRDYFNSPWAFISFLGAIILLLLTGIQTVYSVLSYFKQMPF</sequence>
<keyword evidence="1" id="KW-1133">Transmembrane helix</keyword>
<evidence type="ECO:0000313" key="3">
    <source>
        <dbReference type="Proteomes" id="UP001174677"/>
    </source>
</evidence>
<dbReference type="EMBL" id="JARPOI010000377">
    <property type="protein sequence ID" value="KAJ9128818.1"/>
    <property type="molecule type" value="Genomic_DNA"/>
</dbReference>
<dbReference type="PANTHER" id="PTHR31170:SF25">
    <property type="entry name" value="BNAA09G04570D PROTEIN"/>
    <property type="match status" value="1"/>
</dbReference>
<comment type="caution">
    <text evidence="2">The sequence shown here is derived from an EMBL/GenBank/DDBJ whole genome shotgun (WGS) entry which is preliminary data.</text>
</comment>
<keyword evidence="3" id="KW-1185">Reference proteome</keyword>
<evidence type="ECO:0000313" key="2">
    <source>
        <dbReference type="EMBL" id="KAJ9128818.1"/>
    </source>
</evidence>
<dbReference type="Pfam" id="PF03140">
    <property type="entry name" value="DUF247"/>
    <property type="match status" value="1"/>
</dbReference>
<keyword evidence="1" id="KW-0812">Transmembrane</keyword>